<dbReference type="Proteomes" id="UP000652761">
    <property type="component" value="Unassembled WGS sequence"/>
</dbReference>
<feature type="compositionally biased region" description="Low complexity" evidence="4">
    <location>
        <begin position="46"/>
        <end position="66"/>
    </location>
</feature>
<protein>
    <recommendedName>
        <fullName evidence="5">Survival protein SurE-like phosphatase/nucleotidase domain-containing protein</fullName>
    </recommendedName>
</protein>
<proteinExistence type="inferred from homology"/>
<evidence type="ECO:0000256" key="3">
    <source>
        <dbReference type="ARBA" id="ARBA00022801"/>
    </source>
</evidence>
<dbReference type="EMBL" id="NMUH01000204">
    <property type="protein sequence ID" value="MQL74391.1"/>
    <property type="molecule type" value="Genomic_DNA"/>
</dbReference>
<dbReference type="InterPro" id="IPR036523">
    <property type="entry name" value="SurE-like_sf"/>
</dbReference>
<reference evidence="6" key="1">
    <citation type="submission" date="2017-07" db="EMBL/GenBank/DDBJ databases">
        <title>Taro Niue Genome Assembly and Annotation.</title>
        <authorList>
            <person name="Atibalentja N."/>
            <person name="Keating K."/>
            <person name="Fields C.J."/>
        </authorList>
    </citation>
    <scope>NUCLEOTIDE SEQUENCE</scope>
    <source>
        <strain evidence="6">Niue_2</strain>
        <tissue evidence="6">Leaf</tissue>
    </source>
</reference>
<feature type="region of interest" description="Disordered" evidence="4">
    <location>
        <begin position="1"/>
        <end position="76"/>
    </location>
</feature>
<evidence type="ECO:0000313" key="7">
    <source>
        <dbReference type="Proteomes" id="UP000652761"/>
    </source>
</evidence>
<dbReference type="SUPFAM" id="SSF64167">
    <property type="entry name" value="SurE-like"/>
    <property type="match status" value="1"/>
</dbReference>
<dbReference type="GO" id="GO:0046872">
    <property type="term" value="F:metal ion binding"/>
    <property type="evidence" value="ECO:0007669"/>
    <property type="project" value="UniProtKB-KW"/>
</dbReference>
<comment type="similarity">
    <text evidence="1">Belongs to the SurE nucleotidase family.</text>
</comment>
<keyword evidence="7" id="KW-1185">Reference proteome</keyword>
<dbReference type="AlphaFoldDB" id="A0A843TTA5"/>
<keyword evidence="3" id="KW-0378">Hydrolase</keyword>
<evidence type="ECO:0000259" key="5">
    <source>
        <dbReference type="Pfam" id="PF01975"/>
    </source>
</evidence>
<evidence type="ECO:0000256" key="4">
    <source>
        <dbReference type="SAM" id="MobiDB-lite"/>
    </source>
</evidence>
<dbReference type="Gene3D" id="3.40.1210.10">
    <property type="entry name" value="Survival protein SurE-like phosphatase/nucleotidase"/>
    <property type="match status" value="1"/>
</dbReference>
<dbReference type="Pfam" id="PF01975">
    <property type="entry name" value="SurE"/>
    <property type="match status" value="1"/>
</dbReference>
<comment type="caution">
    <text evidence="6">The sequence shown here is derived from an EMBL/GenBank/DDBJ whole genome shotgun (WGS) entry which is preliminary data.</text>
</comment>
<organism evidence="6 7">
    <name type="scientific">Colocasia esculenta</name>
    <name type="common">Wild taro</name>
    <name type="synonym">Arum esculentum</name>
    <dbReference type="NCBI Taxonomy" id="4460"/>
    <lineage>
        <taxon>Eukaryota</taxon>
        <taxon>Viridiplantae</taxon>
        <taxon>Streptophyta</taxon>
        <taxon>Embryophyta</taxon>
        <taxon>Tracheophyta</taxon>
        <taxon>Spermatophyta</taxon>
        <taxon>Magnoliopsida</taxon>
        <taxon>Liliopsida</taxon>
        <taxon>Araceae</taxon>
        <taxon>Aroideae</taxon>
        <taxon>Colocasieae</taxon>
        <taxon>Colocasia</taxon>
    </lineage>
</organism>
<dbReference type="InterPro" id="IPR002828">
    <property type="entry name" value="SurE-like_Pase/nucleotidase"/>
</dbReference>
<sequence length="240" mass="25065">MTTSSTSIRNNHLPPSLVANLQNVLAGRNAAGEGREEETKPEPEESAAAPSSSSSPEVAESNSAPSEPKPVILVTNSDGIGAPGLTSLVDALVREGRFDVHVCAPEGDKSLSGHSFTARETLIASSTEIIGATAFEVSGTPVDCVSLALSGELFSWSRPTLVISGISKGPNCGHRLKKDESQDSDFKVAADVCLPLIHAVLSGIENGVHKSGLLSIEIPFSPATNKVYIILFRVLSIPEI</sequence>
<feature type="compositionally biased region" description="Polar residues" evidence="4">
    <location>
        <begin position="1"/>
        <end position="10"/>
    </location>
</feature>
<dbReference type="GO" id="GO:0008252">
    <property type="term" value="F:nucleotidase activity"/>
    <property type="evidence" value="ECO:0007669"/>
    <property type="project" value="InterPro"/>
</dbReference>
<keyword evidence="2" id="KW-0479">Metal-binding</keyword>
<dbReference type="PANTHER" id="PTHR30457">
    <property type="entry name" value="5'-NUCLEOTIDASE SURE"/>
    <property type="match status" value="1"/>
</dbReference>
<dbReference type="InterPro" id="IPR030048">
    <property type="entry name" value="SurE"/>
</dbReference>
<dbReference type="PANTHER" id="PTHR30457:SF5">
    <property type="entry name" value="OS01G0709400 PROTEIN"/>
    <property type="match status" value="1"/>
</dbReference>
<evidence type="ECO:0000256" key="1">
    <source>
        <dbReference type="ARBA" id="ARBA00011062"/>
    </source>
</evidence>
<accession>A0A843TTA5</accession>
<name>A0A843TTA5_COLES</name>
<feature type="compositionally biased region" description="Basic and acidic residues" evidence="4">
    <location>
        <begin position="33"/>
        <end position="43"/>
    </location>
</feature>
<gene>
    <name evidence="6" type="ORF">Taro_006750</name>
</gene>
<evidence type="ECO:0000313" key="6">
    <source>
        <dbReference type="EMBL" id="MQL74391.1"/>
    </source>
</evidence>
<dbReference type="OrthoDB" id="202825at2759"/>
<feature type="domain" description="Survival protein SurE-like phosphatase/nucleotidase" evidence="5">
    <location>
        <begin position="72"/>
        <end position="175"/>
    </location>
</feature>
<evidence type="ECO:0000256" key="2">
    <source>
        <dbReference type="ARBA" id="ARBA00022723"/>
    </source>
</evidence>